<sequence length="108" mass="12440">MGNKQEELEATVQQESYDVVAIMEMWWDDSHDWSAALDGYKLFRRDRRGRRGGEAALYVREGYKCQELIEADILGGPCLFICMFLTPELESSSHLSLSPVWDFPSACW</sequence>
<evidence type="ECO:0000313" key="1">
    <source>
        <dbReference type="EMBL" id="PKU33270.1"/>
    </source>
</evidence>
<dbReference type="SUPFAM" id="SSF56219">
    <property type="entry name" value="DNase I-like"/>
    <property type="match status" value="1"/>
</dbReference>
<accession>A0A2I0THI4</accession>
<dbReference type="Proteomes" id="UP000233556">
    <property type="component" value="Unassembled WGS sequence"/>
</dbReference>
<dbReference type="GO" id="GO:0061343">
    <property type="term" value="P:cell adhesion involved in heart morphogenesis"/>
    <property type="evidence" value="ECO:0007669"/>
    <property type="project" value="TreeGrafter"/>
</dbReference>
<gene>
    <name evidence="1" type="ORF">llap_16428</name>
</gene>
<dbReference type="PANTHER" id="PTHR33395">
    <property type="entry name" value="TRANSCRIPTASE, PUTATIVE-RELATED-RELATED"/>
    <property type="match status" value="1"/>
</dbReference>
<dbReference type="GO" id="GO:0007508">
    <property type="term" value="P:larval heart development"/>
    <property type="evidence" value="ECO:0007669"/>
    <property type="project" value="TreeGrafter"/>
</dbReference>
<keyword evidence="2" id="KW-1185">Reference proteome</keyword>
<proteinExistence type="predicted"/>
<dbReference type="PANTHER" id="PTHR33395:SF22">
    <property type="entry name" value="REVERSE TRANSCRIPTASE DOMAIN-CONTAINING PROTEIN"/>
    <property type="match status" value="1"/>
</dbReference>
<dbReference type="InterPro" id="IPR036691">
    <property type="entry name" value="Endo/exonu/phosph_ase_sf"/>
</dbReference>
<organism evidence="1 2">
    <name type="scientific">Limosa lapponica baueri</name>
    <dbReference type="NCBI Taxonomy" id="1758121"/>
    <lineage>
        <taxon>Eukaryota</taxon>
        <taxon>Metazoa</taxon>
        <taxon>Chordata</taxon>
        <taxon>Craniata</taxon>
        <taxon>Vertebrata</taxon>
        <taxon>Euteleostomi</taxon>
        <taxon>Archelosauria</taxon>
        <taxon>Archosauria</taxon>
        <taxon>Dinosauria</taxon>
        <taxon>Saurischia</taxon>
        <taxon>Theropoda</taxon>
        <taxon>Coelurosauria</taxon>
        <taxon>Aves</taxon>
        <taxon>Neognathae</taxon>
        <taxon>Neoaves</taxon>
        <taxon>Charadriiformes</taxon>
        <taxon>Scolopacidae</taxon>
        <taxon>Limosa</taxon>
    </lineage>
</organism>
<dbReference type="GO" id="GO:0031012">
    <property type="term" value="C:extracellular matrix"/>
    <property type="evidence" value="ECO:0007669"/>
    <property type="project" value="TreeGrafter"/>
</dbReference>
<evidence type="ECO:0000313" key="2">
    <source>
        <dbReference type="Proteomes" id="UP000233556"/>
    </source>
</evidence>
<dbReference type="Gene3D" id="3.60.10.10">
    <property type="entry name" value="Endonuclease/exonuclease/phosphatase"/>
    <property type="match status" value="1"/>
</dbReference>
<reference evidence="2" key="1">
    <citation type="submission" date="2017-11" db="EMBL/GenBank/DDBJ databases">
        <authorList>
            <person name="Lima N.C."/>
            <person name="Parody-Merino A.M."/>
            <person name="Battley P.F."/>
            <person name="Fidler A.E."/>
            <person name="Prosdocimi F."/>
        </authorList>
    </citation>
    <scope>NUCLEOTIDE SEQUENCE [LARGE SCALE GENOMIC DNA]</scope>
</reference>
<protein>
    <submittedName>
        <fullName evidence="1">Mitochondrial fission process protein 1</fullName>
    </submittedName>
</protein>
<name>A0A2I0THI4_LIMLA</name>
<dbReference type="EMBL" id="KZ510274">
    <property type="protein sequence ID" value="PKU33270.1"/>
    <property type="molecule type" value="Genomic_DNA"/>
</dbReference>
<dbReference type="AlphaFoldDB" id="A0A2I0THI4"/>
<reference evidence="2" key="2">
    <citation type="submission" date="2017-12" db="EMBL/GenBank/DDBJ databases">
        <title>Genome sequence of the Bar-tailed Godwit (Limosa lapponica baueri).</title>
        <authorList>
            <person name="Lima N.C.B."/>
            <person name="Parody-Merino A.M."/>
            <person name="Battley P.F."/>
            <person name="Fidler A.E."/>
            <person name="Prosdocimi F."/>
        </authorList>
    </citation>
    <scope>NUCLEOTIDE SEQUENCE [LARGE SCALE GENOMIC DNA]</scope>
</reference>